<dbReference type="EMBL" id="JAHLFJ010000080">
    <property type="protein sequence ID" value="MBU3856669.1"/>
    <property type="molecule type" value="Genomic_DNA"/>
</dbReference>
<dbReference type="Proteomes" id="UP000784286">
    <property type="component" value="Unassembled WGS sequence"/>
</dbReference>
<dbReference type="Gene3D" id="1.10.10.10">
    <property type="entry name" value="Winged helix-like DNA-binding domain superfamily/Winged helix DNA-binding domain"/>
    <property type="match status" value="1"/>
</dbReference>
<sequence>MGQTLLAEIQKGVKSALIKRRIISHFIYAGCTTITDLSKAVGLSVPTVTKFVDEMLKEGYVNDYGKLETSGGRHPSLYGLNSESGYFVGVAVAVNSLRFALINFKGDVLQVKQNAGFRLENKMECVDRICGEVKDFISGLEVDTDKILNICVGITGRVNPETGCSFTKLTCTDKPLAETLSEKIGINVCIDNDSRAMAYGEYIMREDKCAKNLIFVNVNWGLGLAIIINGKLYSGMSGFAGELGHNYGYDNQQICDCGKRGCIETEVSCSALYRKFIERLRKGENSILLMEKNIDEITLDDVISAVKREDVLAIELVEDIGAKLGRHIGEMMNIFNPEQVIIGGEFSRVGEYLLPPVISAIRRYTLNLMYRDSDIVLSELKEKANAIGSALLARSKFFALD</sequence>
<reference evidence="2" key="2">
    <citation type="submission" date="2021-04" db="EMBL/GenBank/DDBJ databases">
        <authorList>
            <person name="Gilroy R."/>
        </authorList>
    </citation>
    <scope>NUCLEOTIDE SEQUENCE</scope>
    <source>
        <strain evidence="2">8470</strain>
    </source>
</reference>
<dbReference type="Gene3D" id="3.30.420.40">
    <property type="match status" value="2"/>
</dbReference>
<dbReference type="SUPFAM" id="SSF53067">
    <property type="entry name" value="Actin-like ATPase domain"/>
    <property type="match status" value="1"/>
</dbReference>
<dbReference type="Pfam" id="PF00480">
    <property type="entry name" value="ROK"/>
    <property type="match status" value="1"/>
</dbReference>
<name>A0A948TNP2_9BACT</name>
<accession>A0A948TNP2</accession>
<dbReference type="InterPro" id="IPR000600">
    <property type="entry name" value="ROK"/>
</dbReference>
<evidence type="ECO:0000313" key="2">
    <source>
        <dbReference type="EMBL" id="MBU3856669.1"/>
    </source>
</evidence>
<protein>
    <submittedName>
        <fullName evidence="2">ROK family transcriptional regulator</fullName>
    </submittedName>
</protein>
<dbReference type="PROSITE" id="PS01125">
    <property type="entry name" value="ROK"/>
    <property type="match status" value="1"/>
</dbReference>
<dbReference type="AlphaFoldDB" id="A0A948TNP2"/>
<dbReference type="PANTHER" id="PTHR18964">
    <property type="entry name" value="ROK (REPRESSOR, ORF, KINASE) FAMILY"/>
    <property type="match status" value="1"/>
</dbReference>
<comment type="caution">
    <text evidence="2">The sequence shown here is derived from an EMBL/GenBank/DDBJ whole genome shotgun (WGS) entry which is preliminary data.</text>
</comment>
<dbReference type="InterPro" id="IPR049874">
    <property type="entry name" value="ROK_cs"/>
</dbReference>
<dbReference type="SUPFAM" id="SSF46785">
    <property type="entry name" value="Winged helix' DNA-binding domain"/>
    <property type="match status" value="1"/>
</dbReference>
<dbReference type="InterPro" id="IPR043129">
    <property type="entry name" value="ATPase_NBD"/>
</dbReference>
<gene>
    <name evidence="2" type="ORF">H9928_08995</name>
</gene>
<dbReference type="InterPro" id="IPR036388">
    <property type="entry name" value="WH-like_DNA-bd_sf"/>
</dbReference>
<evidence type="ECO:0000256" key="1">
    <source>
        <dbReference type="ARBA" id="ARBA00006479"/>
    </source>
</evidence>
<proteinExistence type="inferred from homology"/>
<evidence type="ECO:0000313" key="3">
    <source>
        <dbReference type="Proteomes" id="UP000784286"/>
    </source>
</evidence>
<dbReference type="PANTHER" id="PTHR18964:SF149">
    <property type="entry name" value="BIFUNCTIONAL UDP-N-ACETYLGLUCOSAMINE 2-EPIMERASE_N-ACETYLMANNOSAMINE KINASE"/>
    <property type="match status" value="1"/>
</dbReference>
<organism evidence="2 3">
    <name type="scientific">Candidatus Phocaeicola excrementipullorum</name>
    <dbReference type="NCBI Taxonomy" id="2838731"/>
    <lineage>
        <taxon>Bacteria</taxon>
        <taxon>Pseudomonadati</taxon>
        <taxon>Bacteroidota</taxon>
        <taxon>Bacteroidia</taxon>
        <taxon>Bacteroidales</taxon>
        <taxon>Bacteroidaceae</taxon>
        <taxon>Phocaeicola</taxon>
    </lineage>
</organism>
<comment type="similarity">
    <text evidence="1">Belongs to the ROK (NagC/XylR) family.</text>
</comment>
<dbReference type="Pfam" id="PF13412">
    <property type="entry name" value="HTH_24"/>
    <property type="match status" value="1"/>
</dbReference>
<dbReference type="InterPro" id="IPR036390">
    <property type="entry name" value="WH_DNA-bd_sf"/>
</dbReference>
<reference evidence="2" key="1">
    <citation type="journal article" date="2021" name="PeerJ">
        <title>Extensive microbial diversity within the chicken gut microbiome revealed by metagenomics and culture.</title>
        <authorList>
            <person name="Gilroy R."/>
            <person name="Ravi A."/>
            <person name="Getino M."/>
            <person name="Pursley I."/>
            <person name="Horton D.L."/>
            <person name="Alikhan N.F."/>
            <person name="Baker D."/>
            <person name="Gharbi K."/>
            <person name="Hall N."/>
            <person name="Watson M."/>
            <person name="Adriaenssens E.M."/>
            <person name="Foster-Nyarko E."/>
            <person name="Jarju S."/>
            <person name="Secka A."/>
            <person name="Antonio M."/>
            <person name="Oren A."/>
            <person name="Chaudhuri R.R."/>
            <person name="La Ragione R."/>
            <person name="Hildebrand F."/>
            <person name="Pallen M.J."/>
        </authorList>
    </citation>
    <scope>NUCLEOTIDE SEQUENCE</scope>
    <source>
        <strain evidence="2">8470</strain>
    </source>
</reference>